<dbReference type="KEGG" id="sap:Sulac_1547"/>
<dbReference type="Gene3D" id="1.10.760.20">
    <property type="entry name" value="Protein of unknown function DUF3243"/>
    <property type="match status" value="1"/>
</dbReference>
<dbReference type="InterPro" id="IPR038292">
    <property type="entry name" value="YmfJ/YflH_sf"/>
</dbReference>
<reference evidence="2 3" key="2">
    <citation type="journal article" date="2012" name="Stand. Genomic Sci.">
        <title>Complete genome sequence of the moderately thermophilic mineral-sulfide-oxidizing firmicute Sulfobacillus acidophilus type strain (NAL(T)).</title>
        <authorList>
            <person name="Anderson I."/>
            <person name="Chertkov O."/>
            <person name="Chen A."/>
            <person name="Saunders E."/>
            <person name="Lapidus A."/>
            <person name="Nolan M."/>
            <person name="Lucas S."/>
            <person name="Hammon N."/>
            <person name="Deshpande S."/>
            <person name="Cheng J.F."/>
            <person name="Han C."/>
            <person name="Tapia R."/>
            <person name="Goodwin L.A."/>
            <person name="Pitluck S."/>
            <person name="Liolios K."/>
            <person name="Pagani I."/>
            <person name="Ivanova N."/>
            <person name="Mikhailova N."/>
            <person name="Pati A."/>
            <person name="Palaniappan K."/>
            <person name="Land M."/>
            <person name="Pan C."/>
            <person name="Rohde M."/>
            <person name="Pukall R."/>
            <person name="Goker M."/>
            <person name="Detter J.C."/>
            <person name="Woyke T."/>
            <person name="Bristow J."/>
            <person name="Eisen J.A."/>
            <person name="Markowitz V."/>
            <person name="Hugenholtz P."/>
            <person name="Kyrpides N.C."/>
            <person name="Klenk H.P."/>
            <person name="Mavromatis K."/>
        </authorList>
    </citation>
    <scope>NUCLEOTIDE SEQUENCE [LARGE SCALE GENOMIC DNA]</scope>
    <source>
        <strain evidence="3">ATCC 700253 / DSM 10332 / NAL</strain>
    </source>
</reference>
<sequence length="84" mass="9168">MANGVPSSFKDLKKRAKERIQQGDHDVKSDIIDMGNAMLQAGVEPKNAQDRLAKNVWQAAGPQDKEMLADMVAQMAKDEAGLSE</sequence>
<dbReference type="PATRIC" id="fig|679936.5.peg.1612"/>
<reference evidence="3" key="1">
    <citation type="submission" date="2011-12" db="EMBL/GenBank/DDBJ databases">
        <title>The complete genome of chromosome of Sulfobacillus acidophilus DSM 10332.</title>
        <authorList>
            <person name="Lucas S."/>
            <person name="Han J."/>
            <person name="Lapidus A."/>
            <person name="Bruce D."/>
            <person name="Goodwin L."/>
            <person name="Pitluck S."/>
            <person name="Peters L."/>
            <person name="Kyrpides N."/>
            <person name="Mavromatis K."/>
            <person name="Ivanova N."/>
            <person name="Mikhailova N."/>
            <person name="Chertkov O."/>
            <person name="Saunders E."/>
            <person name="Detter J.C."/>
            <person name="Tapia R."/>
            <person name="Han C."/>
            <person name="Land M."/>
            <person name="Hauser L."/>
            <person name="Markowitz V."/>
            <person name="Cheng J.-F."/>
            <person name="Hugenholtz P."/>
            <person name="Woyke T."/>
            <person name="Wu D."/>
            <person name="Pukall R."/>
            <person name="Gehrich-Schroeter G."/>
            <person name="Schneider S."/>
            <person name="Klenk H.-P."/>
            <person name="Eisen J.A."/>
        </authorList>
    </citation>
    <scope>NUCLEOTIDE SEQUENCE [LARGE SCALE GENOMIC DNA]</scope>
    <source>
        <strain evidence="3">ATCC 700253 / DSM 10332 / NAL</strain>
    </source>
</reference>
<accession>G8TY80</accession>
<feature type="region of interest" description="Disordered" evidence="1">
    <location>
        <begin position="1"/>
        <end position="26"/>
    </location>
</feature>
<gene>
    <name evidence="2" type="ordered locus">Sulac_1547</name>
</gene>
<evidence type="ECO:0008006" key="4">
    <source>
        <dbReference type="Google" id="ProtNLM"/>
    </source>
</evidence>
<dbReference type="Pfam" id="PF11588">
    <property type="entry name" value="DUF3243"/>
    <property type="match status" value="1"/>
</dbReference>
<evidence type="ECO:0000256" key="1">
    <source>
        <dbReference type="SAM" id="MobiDB-lite"/>
    </source>
</evidence>
<protein>
    <recommendedName>
        <fullName evidence="4">DUF3243 domain-containing protein</fullName>
    </recommendedName>
</protein>
<dbReference type="AlphaFoldDB" id="G8TY80"/>
<organism evidence="2 3">
    <name type="scientific">Sulfobacillus acidophilus (strain ATCC 700253 / DSM 10332 / NAL)</name>
    <dbReference type="NCBI Taxonomy" id="679936"/>
    <lineage>
        <taxon>Bacteria</taxon>
        <taxon>Bacillati</taxon>
        <taxon>Bacillota</taxon>
        <taxon>Clostridia</taxon>
        <taxon>Eubacteriales</taxon>
        <taxon>Clostridiales Family XVII. Incertae Sedis</taxon>
        <taxon>Sulfobacillus</taxon>
    </lineage>
</organism>
<proteinExistence type="predicted"/>
<dbReference type="EMBL" id="CP003179">
    <property type="protein sequence ID" value="AEW05044.1"/>
    <property type="molecule type" value="Genomic_DNA"/>
</dbReference>
<evidence type="ECO:0000313" key="2">
    <source>
        <dbReference type="EMBL" id="AEW05044.1"/>
    </source>
</evidence>
<dbReference type="HOGENOM" id="CLU_2588391_0_0_9"/>
<evidence type="ECO:0000313" key="3">
    <source>
        <dbReference type="Proteomes" id="UP000005439"/>
    </source>
</evidence>
<dbReference type="InterPro" id="IPR021637">
    <property type="entry name" value="DUF3243"/>
</dbReference>
<name>G8TY80_SULAD</name>
<dbReference type="Proteomes" id="UP000005439">
    <property type="component" value="Chromosome"/>
</dbReference>
<keyword evidence="3" id="KW-1185">Reference proteome</keyword>